<dbReference type="PANTHER" id="PTHR22607:SF3">
    <property type="entry name" value="CDK2-ASSOCIATED PROTEIN 1, ISOFORM B"/>
    <property type="match status" value="1"/>
</dbReference>
<comment type="subcellular location">
    <subcellularLocation>
        <location evidence="1">Nucleus</location>
    </subcellularLocation>
</comment>
<evidence type="ECO:0000256" key="2">
    <source>
        <dbReference type="ARBA" id="ARBA00008485"/>
    </source>
</evidence>
<evidence type="ECO:0000313" key="7">
    <source>
        <dbReference type="Proteomes" id="UP000675881"/>
    </source>
</evidence>
<protein>
    <submittedName>
        <fullName evidence="6">(salmon louse) hypothetical protein</fullName>
    </submittedName>
</protein>
<evidence type="ECO:0000256" key="3">
    <source>
        <dbReference type="ARBA" id="ARBA00022553"/>
    </source>
</evidence>
<feature type="compositionally biased region" description="Polar residues" evidence="5">
    <location>
        <begin position="21"/>
        <end position="49"/>
    </location>
</feature>
<keyword evidence="7" id="KW-1185">Reference proteome</keyword>
<dbReference type="Pfam" id="PF09806">
    <property type="entry name" value="CDK2AP"/>
    <property type="match status" value="1"/>
</dbReference>
<dbReference type="PANTHER" id="PTHR22607">
    <property type="entry name" value="DELETED IN ORAL CANCER 1/CDK2-ASSOCIATED PROTEIN 1"/>
    <property type="match status" value="1"/>
</dbReference>
<gene>
    <name evidence="6" type="ORF">LSAA_13086</name>
</gene>
<keyword evidence="3" id="KW-0597">Phosphoprotein</keyword>
<comment type="similarity">
    <text evidence="2">Belongs to the CDK2AP family.</text>
</comment>
<accession>A0A7R8HCW5</accession>
<dbReference type="EMBL" id="HG994586">
    <property type="protein sequence ID" value="CAF2999231.1"/>
    <property type="molecule type" value="Genomic_DNA"/>
</dbReference>
<reference evidence="6" key="1">
    <citation type="submission" date="2021-02" db="EMBL/GenBank/DDBJ databases">
        <authorList>
            <person name="Bekaert M."/>
        </authorList>
    </citation>
    <scope>NUCLEOTIDE SEQUENCE</scope>
    <source>
        <strain evidence="6">IoA-00</strain>
    </source>
</reference>
<keyword evidence="4" id="KW-0539">Nucleus</keyword>
<dbReference type="GO" id="GO:0005634">
    <property type="term" value="C:nucleus"/>
    <property type="evidence" value="ECO:0007669"/>
    <property type="project" value="UniProtKB-SubCell"/>
</dbReference>
<dbReference type="InterPro" id="IPR017266">
    <property type="entry name" value="DOC_1/2"/>
</dbReference>
<dbReference type="OrthoDB" id="9628807at2759"/>
<evidence type="ECO:0000313" key="6">
    <source>
        <dbReference type="EMBL" id="CAF2999231.1"/>
    </source>
</evidence>
<evidence type="ECO:0000256" key="4">
    <source>
        <dbReference type="ARBA" id="ARBA00023242"/>
    </source>
</evidence>
<dbReference type="AlphaFoldDB" id="A0A7R8HCW5"/>
<name>A0A7R8HCW5_LEPSM</name>
<dbReference type="Proteomes" id="UP000675881">
    <property type="component" value="Chromosome 7"/>
</dbReference>
<evidence type="ECO:0000256" key="5">
    <source>
        <dbReference type="SAM" id="MobiDB-lite"/>
    </source>
</evidence>
<proteinExistence type="inferred from homology"/>
<organism evidence="6 7">
    <name type="scientific">Lepeophtheirus salmonis</name>
    <name type="common">Salmon louse</name>
    <name type="synonym">Caligus salmonis</name>
    <dbReference type="NCBI Taxonomy" id="72036"/>
    <lineage>
        <taxon>Eukaryota</taxon>
        <taxon>Metazoa</taxon>
        <taxon>Ecdysozoa</taxon>
        <taxon>Arthropoda</taxon>
        <taxon>Crustacea</taxon>
        <taxon>Multicrustacea</taxon>
        <taxon>Hexanauplia</taxon>
        <taxon>Copepoda</taxon>
        <taxon>Siphonostomatoida</taxon>
        <taxon>Caligidae</taxon>
        <taxon>Lepeophtheirus</taxon>
    </lineage>
</organism>
<evidence type="ECO:0000256" key="1">
    <source>
        <dbReference type="ARBA" id="ARBA00004123"/>
    </source>
</evidence>
<dbReference type="Gene3D" id="6.10.140.1300">
    <property type="match status" value="1"/>
</dbReference>
<sequence length="124" mass="13574">MSLANLNLEEIQKLIAANAAMAQSQQRQQNSGRAQGSVTARGGTQNGNTPDPVVSNPPSNAHYLDPQSQSKYQQLLSVIEEMSKDVRPTYAGSKSSAERLKRGIIFARILVRECLVETERASKF</sequence>
<dbReference type="GO" id="GO:0005737">
    <property type="term" value="C:cytoplasm"/>
    <property type="evidence" value="ECO:0007669"/>
    <property type="project" value="TreeGrafter"/>
</dbReference>
<feature type="region of interest" description="Disordered" evidence="5">
    <location>
        <begin position="19"/>
        <end position="67"/>
    </location>
</feature>